<feature type="repeat" description="PPR" evidence="4">
    <location>
        <begin position="107"/>
        <end position="141"/>
    </location>
</feature>
<protein>
    <submittedName>
        <fullName evidence="5">Os04g0464000 protein</fullName>
    </submittedName>
</protein>
<keyword evidence="2" id="KW-0677">Repeat</keyword>
<reference evidence="7" key="1">
    <citation type="journal article" date="2005" name="Nature">
        <title>The map-based sequence of the rice genome.</title>
        <authorList>
            <consortium name="International rice genome sequencing project (IRGSP)"/>
            <person name="Matsumoto T."/>
            <person name="Wu J."/>
            <person name="Kanamori H."/>
            <person name="Katayose Y."/>
            <person name="Fujisawa M."/>
            <person name="Namiki N."/>
            <person name="Mizuno H."/>
            <person name="Yamamoto K."/>
            <person name="Antonio B.A."/>
            <person name="Baba T."/>
            <person name="Sakata K."/>
            <person name="Nagamura Y."/>
            <person name="Aoki H."/>
            <person name="Arikawa K."/>
            <person name="Arita K."/>
            <person name="Bito T."/>
            <person name="Chiden Y."/>
            <person name="Fujitsuka N."/>
            <person name="Fukunaka R."/>
            <person name="Hamada M."/>
            <person name="Harada C."/>
            <person name="Hayashi A."/>
            <person name="Hijishita S."/>
            <person name="Honda M."/>
            <person name="Hosokawa S."/>
            <person name="Ichikawa Y."/>
            <person name="Idonuma A."/>
            <person name="Iijima M."/>
            <person name="Ikeda M."/>
            <person name="Ikeno M."/>
            <person name="Ito K."/>
            <person name="Ito S."/>
            <person name="Ito T."/>
            <person name="Ito Y."/>
            <person name="Ito Y."/>
            <person name="Iwabuchi A."/>
            <person name="Kamiya K."/>
            <person name="Karasawa W."/>
            <person name="Kurita K."/>
            <person name="Katagiri S."/>
            <person name="Kikuta A."/>
            <person name="Kobayashi H."/>
            <person name="Kobayashi N."/>
            <person name="Machita K."/>
            <person name="Maehara T."/>
            <person name="Masukawa M."/>
            <person name="Mizubayashi T."/>
            <person name="Mukai Y."/>
            <person name="Nagasaki H."/>
            <person name="Nagata Y."/>
            <person name="Naito S."/>
            <person name="Nakashima M."/>
            <person name="Nakama Y."/>
            <person name="Nakamichi Y."/>
            <person name="Nakamura M."/>
            <person name="Meguro A."/>
            <person name="Negishi M."/>
            <person name="Ohta I."/>
            <person name="Ohta T."/>
            <person name="Okamoto M."/>
            <person name="Ono N."/>
            <person name="Saji S."/>
            <person name="Sakaguchi M."/>
            <person name="Sakai K."/>
            <person name="Shibata M."/>
            <person name="Shimokawa T."/>
            <person name="Song J."/>
            <person name="Takazaki Y."/>
            <person name="Terasawa K."/>
            <person name="Tsugane M."/>
            <person name="Tsuji K."/>
            <person name="Ueda S."/>
            <person name="Waki K."/>
            <person name="Yamagata H."/>
            <person name="Yamamoto M."/>
            <person name="Yamamoto S."/>
            <person name="Yamane H."/>
            <person name="Yoshiki S."/>
            <person name="Yoshihara R."/>
            <person name="Yukawa K."/>
            <person name="Zhong H."/>
            <person name="Yano M."/>
            <person name="Yuan Q."/>
            <person name="Ouyang S."/>
            <person name="Liu J."/>
            <person name="Jones K.M."/>
            <person name="Gansberger K."/>
            <person name="Moffat K."/>
            <person name="Hill J."/>
            <person name="Bera J."/>
            <person name="Fadrosh D."/>
            <person name="Jin S."/>
            <person name="Johri S."/>
            <person name="Kim M."/>
            <person name="Overton L."/>
            <person name="Reardon M."/>
            <person name="Tsitrin T."/>
            <person name="Vuong H."/>
            <person name="Weaver B."/>
            <person name="Ciecko A."/>
            <person name="Tallon L."/>
            <person name="Jackson J."/>
            <person name="Pai G."/>
            <person name="Aken S.V."/>
            <person name="Utterback T."/>
            <person name="Reidmuller S."/>
            <person name="Feldblyum T."/>
            <person name="Hsiao J."/>
            <person name="Zismann V."/>
            <person name="Iobst S."/>
            <person name="de Vazeille A.R."/>
            <person name="Buell C.R."/>
            <person name="Ying K."/>
            <person name="Li Y."/>
            <person name="Lu T."/>
            <person name="Huang Y."/>
            <person name="Zhao Q."/>
            <person name="Feng Q."/>
            <person name="Zhang L."/>
            <person name="Zhu J."/>
            <person name="Weng Q."/>
            <person name="Mu J."/>
            <person name="Lu Y."/>
            <person name="Fan D."/>
            <person name="Liu Y."/>
            <person name="Guan J."/>
            <person name="Zhang Y."/>
            <person name="Yu S."/>
            <person name="Liu X."/>
            <person name="Zhang Y."/>
            <person name="Hong G."/>
            <person name="Han B."/>
            <person name="Choisne N."/>
            <person name="Demange N."/>
            <person name="Orjeda G."/>
            <person name="Samain S."/>
            <person name="Cattolico L."/>
            <person name="Pelletier E."/>
            <person name="Couloux A."/>
            <person name="Segurens B."/>
            <person name="Wincker P."/>
            <person name="D'Hont A."/>
            <person name="Scarpelli C."/>
            <person name="Weissenbach J."/>
            <person name="Salanoubat M."/>
            <person name="Quetier F."/>
            <person name="Yu Y."/>
            <person name="Kim H.R."/>
            <person name="Rambo T."/>
            <person name="Currie J."/>
            <person name="Collura K."/>
            <person name="Luo M."/>
            <person name="Yang T."/>
            <person name="Ammiraju J.S.S."/>
            <person name="Engler F."/>
            <person name="Soderlund C."/>
            <person name="Wing R.A."/>
            <person name="Palmer L.E."/>
            <person name="de la Bastide M."/>
            <person name="Spiegel L."/>
            <person name="Nascimento L."/>
            <person name="Zutavern T."/>
            <person name="O'Shaughnessy A."/>
            <person name="Dike S."/>
            <person name="Dedhia N."/>
            <person name="Preston R."/>
            <person name="Balija V."/>
            <person name="McCombie W.R."/>
            <person name="Chow T."/>
            <person name="Chen H."/>
            <person name="Chung M."/>
            <person name="Chen C."/>
            <person name="Shaw J."/>
            <person name="Wu H."/>
            <person name="Hsiao K."/>
            <person name="Chao Y."/>
            <person name="Chu M."/>
            <person name="Cheng C."/>
            <person name="Hour A."/>
            <person name="Lee P."/>
            <person name="Lin S."/>
            <person name="Lin Y."/>
            <person name="Liou J."/>
            <person name="Liu S."/>
            <person name="Hsing Y."/>
            <person name="Raghuvanshi S."/>
            <person name="Mohanty A."/>
            <person name="Bharti A.K."/>
            <person name="Gaur A."/>
            <person name="Gupta V."/>
            <person name="Kumar D."/>
            <person name="Ravi V."/>
            <person name="Vij S."/>
            <person name="Kapur A."/>
            <person name="Khurana P."/>
            <person name="Khurana P."/>
            <person name="Khurana J.P."/>
            <person name="Tyagi A.K."/>
            <person name="Gaikwad K."/>
            <person name="Singh A."/>
            <person name="Dalal V."/>
            <person name="Srivastava S."/>
            <person name="Dixit A."/>
            <person name="Pal A.K."/>
            <person name="Ghazi I.A."/>
            <person name="Yadav M."/>
            <person name="Pandit A."/>
            <person name="Bhargava A."/>
            <person name="Sureshbabu K."/>
            <person name="Batra K."/>
            <person name="Sharma T.R."/>
            <person name="Mohapatra T."/>
            <person name="Singh N.K."/>
            <person name="Messing J."/>
            <person name="Nelson A.B."/>
            <person name="Fuks G."/>
            <person name="Kavchok S."/>
            <person name="Keizer G."/>
            <person name="Linton E."/>
            <person name="Llaca V."/>
            <person name="Song R."/>
            <person name="Tanyolac B."/>
            <person name="Young S."/>
            <person name="Ho-Il K."/>
            <person name="Hahn J.H."/>
            <person name="Sangsakoo G."/>
            <person name="Vanavichit A."/>
            <person name="de Mattos Luiz.A.T."/>
            <person name="Zimmer P.D."/>
            <person name="Malone G."/>
            <person name="Dellagostin O."/>
            <person name="de Oliveira A.C."/>
            <person name="Bevan M."/>
            <person name="Bancroft I."/>
            <person name="Minx P."/>
            <person name="Cordum H."/>
            <person name="Wilson R."/>
            <person name="Cheng Z."/>
            <person name="Jin W."/>
            <person name="Jiang J."/>
            <person name="Leong S.A."/>
            <person name="Iwama H."/>
            <person name="Gojobori T."/>
            <person name="Itoh T."/>
            <person name="Niimura Y."/>
            <person name="Fujii Y."/>
            <person name="Habara T."/>
            <person name="Sakai H."/>
            <person name="Sato Y."/>
            <person name="Wilson G."/>
            <person name="Kumar K."/>
            <person name="McCouch S."/>
            <person name="Juretic N."/>
            <person name="Hoen D."/>
            <person name="Wright S."/>
            <person name="Bruskiewich R."/>
            <person name="Bureau T."/>
            <person name="Miyao A."/>
            <person name="Hirochika H."/>
            <person name="Nishikawa T."/>
            <person name="Kadowaki K."/>
            <person name="Sugiura M."/>
            <person name="Burr B."/>
            <person name="Sasaki T."/>
        </authorList>
    </citation>
    <scope>NUCLEOTIDE SEQUENCE [LARGE SCALE GENOMIC DNA]</scope>
    <source>
        <strain evidence="7">cv. Nipponbare</strain>
    </source>
</reference>
<keyword evidence="7" id="KW-1185">Reference proteome</keyword>
<dbReference type="NCBIfam" id="TIGR00756">
    <property type="entry name" value="PPR"/>
    <property type="match status" value="3"/>
</dbReference>
<reference evidence="6" key="2">
    <citation type="journal article" date="2005" name="PLoS Biol.">
        <title>The genomes of Oryza sativa: a history of duplications.</title>
        <authorList>
            <person name="Yu J."/>
            <person name="Wang J."/>
            <person name="Lin W."/>
            <person name="Li S."/>
            <person name="Li H."/>
            <person name="Zhou J."/>
            <person name="Ni P."/>
            <person name="Dong W."/>
            <person name="Hu S."/>
            <person name="Zeng C."/>
            <person name="Zhang J."/>
            <person name="Zhang Y."/>
            <person name="Li R."/>
            <person name="Xu Z."/>
            <person name="Li S."/>
            <person name="Li X."/>
            <person name="Zheng H."/>
            <person name="Cong L."/>
            <person name="Lin L."/>
            <person name="Yin J."/>
            <person name="Geng J."/>
            <person name="Li G."/>
            <person name="Shi J."/>
            <person name="Liu J."/>
            <person name="Lv H."/>
            <person name="Li J."/>
            <person name="Wang J."/>
            <person name="Deng Y."/>
            <person name="Ran L."/>
            <person name="Shi X."/>
            <person name="Wang X."/>
            <person name="Wu Q."/>
            <person name="Li C."/>
            <person name="Ren X."/>
            <person name="Wang J."/>
            <person name="Wang X."/>
            <person name="Li D."/>
            <person name="Liu D."/>
            <person name="Zhang X."/>
            <person name="Ji Z."/>
            <person name="Zhao W."/>
            <person name="Sun Y."/>
            <person name="Zhang Z."/>
            <person name="Bao J."/>
            <person name="Han Y."/>
            <person name="Dong L."/>
            <person name="Ji J."/>
            <person name="Chen P."/>
            <person name="Wu S."/>
            <person name="Liu J."/>
            <person name="Xiao Y."/>
            <person name="Bu D."/>
            <person name="Tan J."/>
            <person name="Yang L."/>
            <person name="Ye C."/>
            <person name="Zhang J."/>
            <person name="Xu J."/>
            <person name="Zhou Y."/>
            <person name="Yu Y."/>
            <person name="Zhang B."/>
            <person name="Zhuang S."/>
            <person name="Wei H."/>
            <person name="Liu B."/>
            <person name="Lei M."/>
            <person name="Yu H."/>
            <person name="Li Y."/>
            <person name="Xu H."/>
            <person name="Wei S."/>
            <person name="He X."/>
            <person name="Fang L."/>
            <person name="Zhang Z."/>
            <person name="Zhang Y."/>
            <person name="Huang X."/>
            <person name="Su Z."/>
            <person name="Tong W."/>
            <person name="Li J."/>
            <person name="Tong Z."/>
            <person name="Li S."/>
            <person name="Ye J."/>
            <person name="Wang L."/>
            <person name="Fang L."/>
            <person name="Lei T."/>
            <person name="Chen C."/>
            <person name="Chen H."/>
            <person name="Xu Z."/>
            <person name="Li H."/>
            <person name="Huang H."/>
            <person name="Zhang F."/>
            <person name="Xu H."/>
            <person name="Li N."/>
            <person name="Zhao C."/>
            <person name="Li S."/>
            <person name="Dong L."/>
            <person name="Huang Y."/>
            <person name="Li L."/>
            <person name="Xi Y."/>
            <person name="Qi Q."/>
            <person name="Li W."/>
            <person name="Zhang B."/>
            <person name="Hu W."/>
            <person name="Zhang Y."/>
            <person name="Tian X."/>
            <person name="Jiao Y."/>
            <person name="Liang X."/>
            <person name="Jin J."/>
            <person name="Gao L."/>
            <person name="Zheng W."/>
            <person name="Hao B."/>
            <person name="Liu S."/>
            <person name="Wang W."/>
            <person name="Yuan L."/>
            <person name="Cao M."/>
            <person name="McDermott J."/>
            <person name="Samudrala R."/>
            <person name="Wang J."/>
            <person name="Wong G.K."/>
            <person name="Yang H."/>
        </authorList>
    </citation>
    <scope>NUCLEOTIDE SEQUENCE [LARGE SCALE GENOMIC DNA]</scope>
</reference>
<keyword evidence="3" id="KW-0809">Transit peptide</keyword>
<dbReference type="Proteomes" id="UP000059680">
    <property type="component" value="Chromosome 4"/>
</dbReference>
<dbReference type="InterPro" id="IPR002885">
    <property type="entry name" value="PPR_rpt"/>
</dbReference>
<organism evidence="6">
    <name type="scientific">Oryza sativa subsp. japonica</name>
    <name type="common">Rice</name>
    <dbReference type="NCBI Taxonomy" id="39947"/>
    <lineage>
        <taxon>Eukaryota</taxon>
        <taxon>Viridiplantae</taxon>
        <taxon>Streptophyta</taxon>
        <taxon>Embryophyta</taxon>
        <taxon>Tracheophyta</taxon>
        <taxon>Spermatophyta</taxon>
        <taxon>Magnoliopsida</taxon>
        <taxon>Liliopsida</taxon>
        <taxon>Poales</taxon>
        <taxon>Poaceae</taxon>
        <taxon>BOP clade</taxon>
        <taxon>Oryzoideae</taxon>
        <taxon>Oryzeae</taxon>
        <taxon>Oryzinae</taxon>
        <taxon>Oryza</taxon>
        <taxon>Oryza sativa</taxon>
    </lineage>
</organism>
<reference evidence="5 7" key="5">
    <citation type="journal article" date="2013" name="Rice">
        <title>Improvement of the Oryza sativa Nipponbare reference genome using next generation sequence and optical map data.</title>
        <authorList>
            <person name="Kawahara Y."/>
            <person name="de la Bastide M."/>
            <person name="Hamilton J.P."/>
            <person name="Kanamori H."/>
            <person name="McCombie W.R."/>
            <person name="Ouyang S."/>
            <person name="Schwartz D.C."/>
            <person name="Tanaka T."/>
            <person name="Wu J."/>
            <person name="Zhou S."/>
            <person name="Childs K.L."/>
            <person name="Davidson R.M."/>
            <person name="Lin H."/>
            <person name="Quesada-Ocampo L."/>
            <person name="Vaillancourt B."/>
            <person name="Sakai H."/>
            <person name="Lee S.S."/>
            <person name="Kim J."/>
            <person name="Numa H."/>
            <person name="Itoh T."/>
            <person name="Buell C.R."/>
            <person name="Matsumoto T."/>
        </authorList>
    </citation>
    <scope>NUCLEOTIDE SEQUENCE [LARGE SCALE GENOMIC DNA]</scope>
    <source>
        <strain evidence="7">cv. Nipponbare</strain>
    </source>
</reference>
<evidence type="ECO:0000313" key="6">
    <source>
        <dbReference type="EMBL" id="EAZ31004.1"/>
    </source>
</evidence>
<reference evidence="6" key="3">
    <citation type="submission" date="2008-12" db="EMBL/GenBank/DDBJ databases">
        <title>Improved gene annotation of the rice (Oryza sativa) genomes.</title>
        <authorList>
            <person name="Wang J."/>
            <person name="Li R."/>
            <person name="Fan W."/>
            <person name="Huang Q."/>
            <person name="Zhang J."/>
            <person name="Zhou Y."/>
            <person name="Hu Y."/>
            <person name="Zi S."/>
            <person name="Li J."/>
            <person name="Ni P."/>
            <person name="Zheng H."/>
            <person name="Zhang Y."/>
            <person name="Zhao M."/>
            <person name="Hao Q."/>
            <person name="McDermott J."/>
            <person name="Samudrala R."/>
            <person name="Kristiansen K."/>
            <person name="Wong G.K.-S."/>
        </authorList>
    </citation>
    <scope>NUCLEOTIDE SEQUENCE</scope>
</reference>
<accession>A0A0P0WB91</accession>
<proteinExistence type="inferred from homology"/>
<dbReference type="PANTHER" id="PTHR47939">
    <property type="entry name" value="MEMBRANE-ASSOCIATED SALT-INDUCIBLE PROTEIN-LIKE"/>
    <property type="match status" value="1"/>
</dbReference>
<dbReference type="Gene3D" id="1.25.40.10">
    <property type="entry name" value="Tetratricopeptide repeat domain"/>
    <property type="match status" value="2"/>
</dbReference>
<dbReference type="InterPro" id="IPR011990">
    <property type="entry name" value="TPR-like_helical_dom_sf"/>
</dbReference>
<dbReference type="HOGENOM" id="CLU_002706_49_0_1"/>
<dbReference type="Pfam" id="PF13041">
    <property type="entry name" value="PPR_2"/>
    <property type="match status" value="1"/>
</dbReference>
<evidence type="ECO:0000256" key="1">
    <source>
        <dbReference type="ARBA" id="ARBA00007626"/>
    </source>
</evidence>
<evidence type="ECO:0000256" key="2">
    <source>
        <dbReference type="ARBA" id="ARBA00022737"/>
    </source>
</evidence>
<dbReference type="PANTHER" id="PTHR47939:SF5">
    <property type="entry name" value="PENTACOTRIPEPTIDE-REPEAT REGION OF PRORP DOMAIN-CONTAINING PROTEIN"/>
    <property type="match status" value="1"/>
</dbReference>
<dbReference type="STRING" id="39947.Q7XUS5"/>
<dbReference type="EMBL" id="CM000141">
    <property type="protein sequence ID" value="EAZ31004.1"/>
    <property type="molecule type" value="Genomic_DNA"/>
</dbReference>
<reference evidence="5" key="4">
    <citation type="journal article" date="2013" name="Plant Cell Physiol.">
        <title>Rice Annotation Project Database (RAP-DB): an integrative and interactive database for rice genomics.</title>
        <authorList>
            <person name="Sakai H."/>
            <person name="Lee S.S."/>
            <person name="Tanaka T."/>
            <person name="Numa H."/>
            <person name="Kim J."/>
            <person name="Kawahara Y."/>
            <person name="Wakimoto H."/>
            <person name="Yang C.C."/>
            <person name="Iwamoto M."/>
            <person name="Abe T."/>
            <person name="Yamada Y."/>
            <person name="Muto A."/>
            <person name="Inokuchi H."/>
            <person name="Ikemura T."/>
            <person name="Matsumoto T."/>
            <person name="Sasaki T."/>
            <person name="Itoh T."/>
        </authorList>
    </citation>
    <scope>NUCLEOTIDE SEQUENCE</scope>
</reference>
<sequence length="162" mass="17654">MWGTTAAAVRRLCAAGDVRSALAMLARGTKSGDAALDVTACTALVNGCCKGGDVAEARRVFDETPLLGLAPNEVTYTALMHGYFTHGQREKGFALFEEMRRGGVEPNLYTYNCLIGEWCRTGEFERARSLFDEMPVRGIVRNVVSYNTLIAGLLNSSWTDGY</sequence>
<evidence type="ECO:0000256" key="3">
    <source>
        <dbReference type="ARBA" id="ARBA00022946"/>
    </source>
</evidence>
<comment type="similarity">
    <text evidence="1">Belongs to the PPR family. P subfamily.</text>
</comment>
<dbReference type="PROSITE" id="PS51375">
    <property type="entry name" value="PPR"/>
    <property type="match status" value="3"/>
</dbReference>
<feature type="repeat" description="PPR" evidence="4">
    <location>
        <begin position="37"/>
        <end position="71"/>
    </location>
</feature>
<dbReference type="Pfam" id="PF01535">
    <property type="entry name" value="PPR"/>
    <property type="match status" value="1"/>
</dbReference>
<dbReference type="AlphaFoldDB" id="A0A0P0WB91"/>
<feature type="repeat" description="PPR" evidence="4">
    <location>
        <begin position="72"/>
        <end position="106"/>
    </location>
</feature>
<dbReference type="SMR" id="A0A0P0WB91"/>
<evidence type="ECO:0000313" key="7">
    <source>
        <dbReference type="Proteomes" id="UP000059680"/>
    </source>
</evidence>
<evidence type="ECO:0000256" key="4">
    <source>
        <dbReference type="PROSITE-ProRule" id="PRU00708"/>
    </source>
</evidence>
<accession>Q7XUS5</accession>
<dbReference type="PaxDb" id="39947-Q7XUS5"/>
<dbReference type="InterPro" id="IPR050667">
    <property type="entry name" value="PPR-containing_protein"/>
</dbReference>
<evidence type="ECO:0000313" key="5">
    <source>
        <dbReference type="EMBL" id="BAS89581.1"/>
    </source>
</evidence>
<reference evidence="5" key="6">
    <citation type="submission" date="2015-10" db="EMBL/GenBank/DDBJ databases">
        <authorList>
            <person name="Sakai H."/>
            <person name="Kawahara Y."/>
            <person name="Matsumoto T."/>
            <person name="Buell C.R."/>
            <person name="Itoh T."/>
        </authorList>
    </citation>
    <scope>NUCLEOTIDE SEQUENCE</scope>
</reference>
<dbReference type="EMBL" id="AP014960">
    <property type="protein sequence ID" value="BAS89581.1"/>
    <property type="molecule type" value="Genomic_DNA"/>
</dbReference>
<gene>
    <name evidence="5" type="ordered locus">Os04g0464000</name>
    <name evidence="6" type="ORF">OsJ_15086</name>
    <name evidence="5" type="ORF">OSNPB_040464000</name>
</gene>
<name>A0A0P0WB91_ORYSJ</name>
<dbReference type="Proteomes" id="UP000007752">
    <property type="component" value="Chromosome 4"/>
</dbReference>